<evidence type="ECO:0000313" key="3">
    <source>
        <dbReference type="Proteomes" id="UP000322214"/>
    </source>
</evidence>
<dbReference type="Pfam" id="PF13343">
    <property type="entry name" value="SBP_bac_6"/>
    <property type="match status" value="1"/>
</dbReference>
<dbReference type="PANTHER" id="PTHR30006:SF24">
    <property type="entry name" value="SLL0237 PROTEIN"/>
    <property type="match status" value="1"/>
</dbReference>
<dbReference type="Gene3D" id="3.40.190.10">
    <property type="entry name" value="Periplasmic binding protein-like II"/>
    <property type="match status" value="2"/>
</dbReference>
<keyword evidence="3" id="KW-1185">Reference proteome</keyword>
<accession>A0A5B9PAS8</accession>
<dbReference type="SUPFAM" id="SSF53850">
    <property type="entry name" value="Periplasmic binding protein-like II"/>
    <property type="match status" value="1"/>
</dbReference>
<protein>
    <submittedName>
        <fullName evidence="2">Putative binding protein component of ABC iron transporter</fullName>
    </submittedName>
</protein>
<dbReference type="PROSITE" id="PS51257">
    <property type="entry name" value="PROKAR_LIPOPROTEIN"/>
    <property type="match status" value="1"/>
</dbReference>
<dbReference type="Proteomes" id="UP000322214">
    <property type="component" value="Chromosome"/>
</dbReference>
<name>A0A5B9PAS8_9BACT</name>
<sequence length="345" mass="37866">MEAMKATLNKLIAIAILFASVMGCIAEKENEVVVYAALDREFSEPILQDIGAELNLNVLPRYDVESNKTVGLANAIIAEKNRPRCDIFWNNEILHTLRLQEEGLLEAWTCEPAKRFPSEFVSDQGQWFGFAARARVLIVNTDLVPEAQRPRSINDLLDIKWKKKCCVARPLFGTSATQAAVMFDTLGDEAATDFYRRLAENATVLGGNKQVAQKVASGEFAFGLTDTDDAIIEVENANPVAIVFPDQGEGETGTLFIPNTLCVIKNGPNSIRAKRLVERLLAADIESRLAGGASAQIPLAGDVEARSRVEPEAELKFVKVDFQAAAKRWNEVSKTLLEIFPTGGK</sequence>
<dbReference type="AlphaFoldDB" id="A0A5B9PAS8"/>
<evidence type="ECO:0000256" key="1">
    <source>
        <dbReference type="ARBA" id="ARBA00022729"/>
    </source>
</evidence>
<organism evidence="2 3">
    <name type="scientific">Mariniblastus fucicola</name>
    <dbReference type="NCBI Taxonomy" id="980251"/>
    <lineage>
        <taxon>Bacteria</taxon>
        <taxon>Pseudomonadati</taxon>
        <taxon>Planctomycetota</taxon>
        <taxon>Planctomycetia</taxon>
        <taxon>Pirellulales</taxon>
        <taxon>Pirellulaceae</taxon>
        <taxon>Mariniblastus</taxon>
    </lineage>
</organism>
<dbReference type="CDD" id="cd13518">
    <property type="entry name" value="PBP2_Fe3_thiamine_like"/>
    <property type="match status" value="1"/>
</dbReference>
<dbReference type="KEGG" id="mff:MFFC18_00580"/>
<dbReference type="STRING" id="980251.GCA_001642875_03703"/>
<keyword evidence="1" id="KW-0732">Signal</keyword>
<dbReference type="PANTHER" id="PTHR30006">
    <property type="entry name" value="THIAMINE-BINDING PERIPLASMIC PROTEIN-RELATED"/>
    <property type="match status" value="1"/>
</dbReference>
<proteinExistence type="predicted"/>
<evidence type="ECO:0000313" key="2">
    <source>
        <dbReference type="EMBL" id="QEG20211.1"/>
    </source>
</evidence>
<gene>
    <name evidence="2" type="ORF">MFFC18_00580</name>
</gene>
<reference evidence="2 3" key="1">
    <citation type="submission" date="2019-08" db="EMBL/GenBank/DDBJ databases">
        <title>Deep-cultivation of Planctomycetes and their phenomic and genomic characterization uncovers novel biology.</title>
        <authorList>
            <person name="Wiegand S."/>
            <person name="Jogler M."/>
            <person name="Boedeker C."/>
            <person name="Pinto D."/>
            <person name="Vollmers J."/>
            <person name="Rivas-Marin E."/>
            <person name="Kohn T."/>
            <person name="Peeters S.H."/>
            <person name="Heuer A."/>
            <person name="Rast P."/>
            <person name="Oberbeckmann S."/>
            <person name="Bunk B."/>
            <person name="Jeske O."/>
            <person name="Meyerdierks A."/>
            <person name="Storesund J.E."/>
            <person name="Kallscheuer N."/>
            <person name="Luecker S."/>
            <person name="Lage O.M."/>
            <person name="Pohl T."/>
            <person name="Merkel B.J."/>
            <person name="Hornburger P."/>
            <person name="Mueller R.-W."/>
            <person name="Bruemmer F."/>
            <person name="Labrenz M."/>
            <person name="Spormann A.M."/>
            <person name="Op den Camp H."/>
            <person name="Overmann J."/>
            <person name="Amann R."/>
            <person name="Jetten M.S.M."/>
            <person name="Mascher T."/>
            <person name="Medema M.H."/>
            <person name="Devos D.P."/>
            <person name="Kaster A.-K."/>
            <person name="Ovreas L."/>
            <person name="Rohde M."/>
            <person name="Galperin M.Y."/>
            <person name="Jogler C."/>
        </authorList>
    </citation>
    <scope>NUCLEOTIDE SEQUENCE [LARGE SCALE GENOMIC DNA]</scope>
    <source>
        <strain evidence="2 3">FC18</strain>
    </source>
</reference>
<dbReference type="PIRSF" id="PIRSF002825">
    <property type="entry name" value="CfbpA"/>
    <property type="match status" value="1"/>
</dbReference>
<dbReference type="InterPro" id="IPR026045">
    <property type="entry name" value="Ferric-bd"/>
</dbReference>
<dbReference type="EMBL" id="CP042912">
    <property type="protein sequence ID" value="QEG20211.1"/>
    <property type="molecule type" value="Genomic_DNA"/>
</dbReference>
<dbReference type="OrthoDB" id="9791045at2"/>